<keyword evidence="3 7" id="KW-0560">Oxidoreductase</keyword>
<dbReference type="SUPFAM" id="SSF53720">
    <property type="entry name" value="ALDH-like"/>
    <property type="match status" value="1"/>
</dbReference>
<dbReference type="InterPro" id="IPR044638">
    <property type="entry name" value="ALDH7A1-like"/>
</dbReference>
<dbReference type="Pfam" id="PF00171">
    <property type="entry name" value="Aldedh"/>
    <property type="match status" value="2"/>
</dbReference>
<dbReference type="PANTHER" id="PTHR43521:SF1">
    <property type="entry name" value="ALPHA-AMINOADIPIC SEMIALDEHYDE DEHYDROGENASE"/>
    <property type="match status" value="1"/>
</dbReference>
<feature type="domain" description="Aldehyde dehydrogenase" evidence="8">
    <location>
        <begin position="417"/>
        <end position="544"/>
    </location>
</feature>
<dbReference type="Proteomes" id="UP000288805">
    <property type="component" value="Unassembled WGS sequence"/>
</dbReference>
<comment type="subunit">
    <text evidence="2">Homotetramer.</text>
</comment>
<dbReference type="InterPro" id="IPR029510">
    <property type="entry name" value="Ald_DH_CS_GLU"/>
</dbReference>
<name>A0A438E8K9_VITVI</name>
<evidence type="ECO:0000259" key="8">
    <source>
        <dbReference type="Pfam" id="PF00171"/>
    </source>
</evidence>
<keyword evidence="4" id="KW-0520">NAD</keyword>
<evidence type="ECO:0000256" key="2">
    <source>
        <dbReference type="ARBA" id="ARBA00011881"/>
    </source>
</evidence>
<dbReference type="GO" id="GO:0004029">
    <property type="term" value="F:aldehyde dehydrogenase (NAD+) activity"/>
    <property type="evidence" value="ECO:0007669"/>
    <property type="project" value="UniProtKB-EC"/>
</dbReference>
<evidence type="ECO:0000313" key="10">
    <source>
        <dbReference type="Proteomes" id="UP000288805"/>
    </source>
</evidence>
<dbReference type="Gene3D" id="3.40.309.10">
    <property type="entry name" value="Aldehyde Dehydrogenase, Chain A, domain 2"/>
    <property type="match status" value="1"/>
</dbReference>
<gene>
    <name evidence="9" type="primary">AL7A1_1</name>
    <name evidence="9" type="ORF">CK203_074953</name>
</gene>
<evidence type="ECO:0000256" key="6">
    <source>
        <dbReference type="PROSITE-ProRule" id="PRU10007"/>
    </source>
</evidence>
<comment type="caution">
    <text evidence="9">The sequence shown here is derived from an EMBL/GenBank/DDBJ whole genome shotgun (WGS) entry which is preliminary data.</text>
</comment>
<organism evidence="9 10">
    <name type="scientific">Vitis vinifera</name>
    <name type="common">Grape</name>
    <dbReference type="NCBI Taxonomy" id="29760"/>
    <lineage>
        <taxon>Eukaryota</taxon>
        <taxon>Viridiplantae</taxon>
        <taxon>Streptophyta</taxon>
        <taxon>Embryophyta</taxon>
        <taxon>Tracheophyta</taxon>
        <taxon>Spermatophyta</taxon>
        <taxon>Magnoliopsida</taxon>
        <taxon>eudicotyledons</taxon>
        <taxon>Gunneridae</taxon>
        <taxon>Pentapetalae</taxon>
        <taxon>rosids</taxon>
        <taxon>Vitales</taxon>
        <taxon>Vitaceae</taxon>
        <taxon>Viteae</taxon>
        <taxon>Vitis</taxon>
    </lineage>
</organism>
<evidence type="ECO:0000256" key="3">
    <source>
        <dbReference type="ARBA" id="ARBA00023002"/>
    </source>
</evidence>
<dbReference type="InterPro" id="IPR016163">
    <property type="entry name" value="Ald_DH_C"/>
</dbReference>
<accession>A0A438E8K9</accession>
<dbReference type="EC" id="1.2.1.3" evidence="5"/>
<protein>
    <recommendedName>
        <fullName evidence="5">aldehyde dehydrogenase (NAD(+))</fullName>
        <ecNumber evidence="5">1.2.1.3</ecNumber>
    </recommendedName>
</protein>
<evidence type="ECO:0000256" key="5">
    <source>
        <dbReference type="ARBA" id="ARBA00024226"/>
    </source>
</evidence>
<dbReference type="InterPro" id="IPR015590">
    <property type="entry name" value="Aldehyde_DH_dom"/>
</dbReference>
<evidence type="ECO:0000256" key="7">
    <source>
        <dbReference type="RuleBase" id="RU003345"/>
    </source>
</evidence>
<dbReference type="Gene3D" id="3.40.605.10">
    <property type="entry name" value="Aldehyde Dehydrogenase, Chain A, domain 1"/>
    <property type="match status" value="1"/>
</dbReference>
<dbReference type="InterPro" id="IPR016162">
    <property type="entry name" value="Ald_DH_N"/>
</dbReference>
<evidence type="ECO:0000256" key="1">
    <source>
        <dbReference type="ARBA" id="ARBA00009986"/>
    </source>
</evidence>
<dbReference type="EMBL" id="QGNW01001363">
    <property type="protein sequence ID" value="RVW44043.1"/>
    <property type="molecule type" value="Genomic_DNA"/>
</dbReference>
<evidence type="ECO:0000313" key="9">
    <source>
        <dbReference type="EMBL" id="RVW44043.1"/>
    </source>
</evidence>
<reference evidence="9 10" key="1">
    <citation type="journal article" date="2018" name="PLoS Genet.">
        <title>Population sequencing reveals clonal diversity and ancestral inbreeding in the grapevine cultivar Chardonnay.</title>
        <authorList>
            <person name="Roach M.J."/>
            <person name="Johnson D.L."/>
            <person name="Bohlmann J."/>
            <person name="van Vuuren H.J."/>
            <person name="Jones S.J."/>
            <person name="Pretorius I.S."/>
            <person name="Schmidt S.A."/>
            <person name="Borneman A.R."/>
        </authorList>
    </citation>
    <scope>NUCLEOTIDE SEQUENCE [LARGE SCALE GENOMIC DNA]</scope>
    <source>
        <strain evidence="10">cv. Chardonnay</strain>
        <tissue evidence="9">Leaf</tissue>
    </source>
</reference>
<proteinExistence type="inferred from homology"/>
<comment type="similarity">
    <text evidence="1 7">Belongs to the aldehyde dehydrogenase family.</text>
</comment>
<dbReference type="CDD" id="cd07130">
    <property type="entry name" value="ALDH_F7_AASADH"/>
    <property type="match status" value="1"/>
</dbReference>
<dbReference type="PANTHER" id="PTHR43521">
    <property type="entry name" value="ALPHA-AMINOADIPIC SEMIALDEHYDE DEHYDROGENASE"/>
    <property type="match status" value="1"/>
</dbReference>
<feature type="active site" evidence="6">
    <location>
        <position position="282"/>
    </location>
</feature>
<feature type="domain" description="Aldehyde dehydrogenase" evidence="8">
    <location>
        <begin position="60"/>
        <end position="385"/>
    </location>
</feature>
<dbReference type="PROSITE" id="PS00687">
    <property type="entry name" value="ALDEHYDE_DEHYDR_GLU"/>
    <property type="match status" value="1"/>
</dbReference>
<evidence type="ECO:0000256" key="4">
    <source>
        <dbReference type="ARBA" id="ARBA00023027"/>
    </source>
</evidence>
<sequence>MSFERKEYQFLAEIGVGPANPGCYINGEWKARGPLVSSVNPSNNQVSRFESDRFGALNHGDRIAVVTEASIEDYEEGLMACSEAAKTWMKIPAPKRGEIVRQIGEALRAKLGSLGRLVSLEMGKILAEGIGEVQEIVDMCDYAVGLSRQINGSIIPSERPDHMMCEVWNPMGIVGVITAFNFPCAVLGWNACLALVCGNCVVWKGAPTTPLVTIAVTKLVAEVLEKNNLPGAIFTSFCGGAEIGEAISKDARIPLVSFTGSSKVGLMVQQAVNQRFGKCLLELSGNNAIIIMEDADIGLAVRSVLFAAVGTAGQRCTTCRRLVTYISFYMFNLVHESIYETVLNQLIDVYKQVKMGDPLEKGTLVGPLHTRASKENFEKGIEIIKFQASGLQGLQGPVYIMSFFLGFVNLNSSKDIQGGNILIGGSTVESEGNFVQPTIVEISPNASVVKEELFGPVLYVMKFQTFEEAVEMNNSVPQGLSSSIFTRKPEVIFKWIGPHGSDCGIVNVNIPTNGAEIGGAFGGEKATGGGREAGSDSWKQYMRRSTW</sequence>
<dbReference type="AlphaFoldDB" id="A0A438E8K9"/>
<dbReference type="InterPro" id="IPR016161">
    <property type="entry name" value="Ald_DH/histidinol_DH"/>
</dbReference>